<dbReference type="Pfam" id="PF01381">
    <property type="entry name" value="HTH_3"/>
    <property type="match status" value="1"/>
</dbReference>
<organism evidence="2 3">
    <name type="scientific">Megasphaera cerevisiae DSM 20462</name>
    <dbReference type="NCBI Taxonomy" id="1122219"/>
    <lineage>
        <taxon>Bacteria</taxon>
        <taxon>Bacillati</taxon>
        <taxon>Bacillota</taxon>
        <taxon>Negativicutes</taxon>
        <taxon>Veillonellales</taxon>
        <taxon>Veillonellaceae</taxon>
        <taxon>Megasphaera</taxon>
    </lineage>
</organism>
<dbReference type="SUPFAM" id="SSF47413">
    <property type="entry name" value="lambda repressor-like DNA-binding domains"/>
    <property type="match status" value="1"/>
</dbReference>
<dbReference type="AlphaFoldDB" id="A0A0J6ZQH4"/>
<dbReference type="OrthoDB" id="48775at2"/>
<dbReference type="InterPro" id="IPR001387">
    <property type="entry name" value="Cro/C1-type_HTH"/>
</dbReference>
<dbReference type="SMART" id="SM00530">
    <property type="entry name" value="HTH_XRE"/>
    <property type="match status" value="1"/>
</dbReference>
<evidence type="ECO:0000313" key="3">
    <source>
        <dbReference type="Proteomes" id="UP000036503"/>
    </source>
</evidence>
<proteinExistence type="predicted"/>
<keyword evidence="3" id="KW-1185">Reference proteome</keyword>
<evidence type="ECO:0000259" key="1">
    <source>
        <dbReference type="PROSITE" id="PS50943"/>
    </source>
</evidence>
<reference evidence="2 3" key="1">
    <citation type="submission" date="2015-06" db="EMBL/GenBank/DDBJ databases">
        <title>Draft genome sequence of beer spoilage bacterium Megasphaera cerevisiae type strain 20462.</title>
        <authorList>
            <person name="Kutumbaka K."/>
            <person name="Pasmowitz J."/>
            <person name="Mategko J."/>
            <person name="Reyes D."/>
            <person name="Friedrich A."/>
            <person name="Han S."/>
            <person name="Martens-Habbena W."/>
            <person name="Neal-McKinney J."/>
            <person name="Janagama H.K."/>
            <person name="Nadala C."/>
            <person name="Samadpour M."/>
        </authorList>
    </citation>
    <scope>NUCLEOTIDE SEQUENCE [LARGE SCALE GENOMIC DNA]</scope>
    <source>
        <strain evidence="2 3">DSM 20462</strain>
    </source>
</reference>
<dbReference type="PATRIC" id="fig|1122219.3.peg.3107"/>
<feature type="domain" description="HTH cro/C1-type" evidence="1">
    <location>
        <begin position="5"/>
        <end position="60"/>
    </location>
</feature>
<dbReference type="RefSeq" id="WP_048513549.1">
    <property type="nucleotide sequence ID" value="NZ_FUXD01000008.1"/>
</dbReference>
<gene>
    <name evidence="2" type="ORF">AB840_04025</name>
</gene>
<protein>
    <submittedName>
        <fullName evidence="2">XRE family transcriptional regulator</fullName>
    </submittedName>
</protein>
<dbReference type="Gene3D" id="1.10.260.40">
    <property type="entry name" value="lambda repressor-like DNA-binding domains"/>
    <property type="match status" value="1"/>
</dbReference>
<evidence type="ECO:0000313" key="2">
    <source>
        <dbReference type="EMBL" id="KMO87206.1"/>
    </source>
</evidence>
<dbReference type="InParanoid" id="A0A0J6ZQH4"/>
<dbReference type="EMBL" id="LEKT01000008">
    <property type="protein sequence ID" value="KMO87206.1"/>
    <property type="molecule type" value="Genomic_DNA"/>
</dbReference>
<dbReference type="GO" id="GO:0003677">
    <property type="term" value="F:DNA binding"/>
    <property type="evidence" value="ECO:0007669"/>
    <property type="project" value="InterPro"/>
</dbReference>
<sequence>MFERLKDLRRKKGLTCEQMAELMGLETKGGYNKKELGQTKFTLAEAKKVSDILGYTIENIFYANEVSLKDTKIKY</sequence>
<comment type="caution">
    <text evidence="2">The sequence shown here is derived from an EMBL/GenBank/DDBJ whole genome shotgun (WGS) entry which is preliminary data.</text>
</comment>
<dbReference type="PROSITE" id="PS50943">
    <property type="entry name" value="HTH_CROC1"/>
    <property type="match status" value="1"/>
</dbReference>
<dbReference type="Proteomes" id="UP000036503">
    <property type="component" value="Unassembled WGS sequence"/>
</dbReference>
<name>A0A0J6ZQH4_9FIRM</name>
<dbReference type="CDD" id="cd00093">
    <property type="entry name" value="HTH_XRE"/>
    <property type="match status" value="1"/>
</dbReference>
<accession>A0A0J6ZQH4</accession>
<dbReference type="InterPro" id="IPR010982">
    <property type="entry name" value="Lambda_DNA-bd_dom_sf"/>
</dbReference>